<reference evidence="1 2" key="1">
    <citation type="submission" date="2016-10" db="EMBL/GenBank/DDBJ databases">
        <authorList>
            <person name="de Groot N.N."/>
        </authorList>
    </citation>
    <scope>NUCLEOTIDE SEQUENCE [LARGE SCALE GENOMIC DNA]</scope>
    <source>
        <strain evidence="1 2">JCM 18415</strain>
    </source>
</reference>
<accession>A0A1I6APD4</accession>
<sequence>MKARTDQARTVIIGEARSPVGVSLGLRLIGDEEVAAITLTQHDQAVILHCADQAHAARIAAAIQGRQPLAAEAPRVEAKATSMADCQLVPFPPTPEMVSAAAEAYMPFGDMELALRMAILAAPAVQGEPVGEVRFELGAPSSIFAELYSKSLPVLAPGTKLYAAPQPAEQQPFEWPRLDRPAKVGAGRFGKGVSSRLVIEAAQRQYEYDVTPEKEAERIAKFADFRKEVLQPVLAAAGLVEALEAIVSHHDEYFGDSSAESKMPWIEQARSALATYRKGGAE</sequence>
<dbReference type="STRING" id="1002526.SAMN05216578_102285"/>
<protein>
    <submittedName>
        <fullName evidence="1">Uncharacterized protein</fullName>
    </submittedName>
</protein>
<organism evidence="1 2">
    <name type="scientific">Halopseudomonas formosensis</name>
    <dbReference type="NCBI Taxonomy" id="1002526"/>
    <lineage>
        <taxon>Bacteria</taxon>
        <taxon>Pseudomonadati</taxon>
        <taxon>Pseudomonadota</taxon>
        <taxon>Gammaproteobacteria</taxon>
        <taxon>Pseudomonadales</taxon>
        <taxon>Pseudomonadaceae</taxon>
        <taxon>Halopseudomonas</taxon>
    </lineage>
</organism>
<name>A0A1I6APD4_9GAMM</name>
<dbReference type="RefSeq" id="WP_090537417.1">
    <property type="nucleotide sequence ID" value="NZ_FOYD01000002.1"/>
</dbReference>
<evidence type="ECO:0000313" key="1">
    <source>
        <dbReference type="EMBL" id="SFQ70506.1"/>
    </source>
</evidence>
<gene>
    <name evidence="1" type="ORF">SAMN05216578_102285</name>
</gene>
<proteinExistence type="predicted"/>
<dbReference type="EMBL" id="FOYD01000002">
    <property type="protein sequence ID" value="SFQ70506.1"/>
    <property type="molecule type" value="Genomic_DNA"/>
</dbReference>
<dbReference type="AlphaFoldDB" id="A0A1I6APD4"/>
<dbReference type="Proteomes" id="UP000242815">
    <property type="component" value="Unassembled WGS sequence"/>
</dbReference>
<evidence type="ECO:0000313" key="2">
    <source>
        <dbReference type="Proteomes" id="UP000242815"/>
    </source>
</evidence>
<dbReference type="OrthoDB" id="7029986at2"/>